<organism evidence="1 2">
    <name type="scientific">Xenopus laevis</name>
    <name type="common">African clawed frog</name>
    <dbReference type="NCBI Taxonomy" id="8355"/>
    <lineage>
        <taxon>Eukaryota</taxon>
        <taxon>Metazoa</taxon>
        <taxon>Chordata</taxon>
        <taxon>Craniata</taxon>
        <taxon>Vertebrata</taxon>
        <taxon>Euteleostomi</taxon>
        <taxon>Amphibia</taxon>
        <taxon>Batrachia</taxon>
        <taxon>Anura</taxon>
        <taxon>Pipoidea</taxon>
        <taxon>Pipidae</taxon>
        <taxon>Xenopodinae</taxon>
        <taxon>Xenopus</taxon>
        <taxon>Xenopus</taxon>
    </lineage>
</organism>
<name>A0A974HJE8_XENLA</name>
<evidence type="ECO:0000313" key="1">
    <source>
        <dbReference type="EMBL" id="OCT79696.1"/>
    </source>
</evidence>
<proteinExistence type="predicted"/>
<dbReference type="Proteomes" id="UP000694892">
    <property type="component" value="Chromosome 5L"/>
</dbReference>
<dbReference type="EMBL" id="CM004474">
    <property type="protein sequence ID" value="OCT79696.1"/>
    <property type="molecule type" value="Genomic_DNA"/>
</dbReference>
<reference evidence="2" key="1">
    <citation type="journal article" date="2016" name="Nature">
        <title>Genome evolution in the allotetraploid frog Xenopus laevis.</title>
        <authorList>
            <person name="Session A.M."/>
            <person name="Uno Y."/>
            <person name="Kwon T."/>
            <person name="Chapman J.A."/>
            <person name="Toyoda A."/>
            <person name="Takahashi S."/>
            <person name="Fukui A."/>
            <person name="Hikosaka A."/>
            <person name="Suzuki A."/>
            <person name="Kondo M."/>
            <person name="van Heeringen S.J."/>
            <person name="Quigley I."/>
            <person name="Heinz S."/>
            <person name="Ogino H."/>
            <person name="Ochi H."/>
            <person name="Hellsten U."/>
            <person name="Lyons J.B."/>
            <person name="Simakov O."/>
            <person name="Putnam N."/>
            <person name="Stites J."/>
            <person name="Kuroki Y."/>
            <person name="Tanaka T."/>
            <person name="Michiue T."/>
            <person name="Watanabe M."/>
            <person name="Bogdanovic O."/>
            <person name="Lister R."/>
            <person name="Georgiou G."/>
            <person name="Paranjpe S.S."/>
            <person name="van Kruijsbergen I."/>
            <person name="Shu S."/>
            <person name="Carlson J."/>
            <person name="Kinoshita T."/>
            <person name="Ohta Y."/>
            <person name="Mawaribuchi S."/>
            <person name="Jenkins J."/>
            <person name="Grimwood J."/>
            <person name="Schmutz J."/>
            <person name="Mitros T."/>
            <person name="Mozaffari S.V."/>
            <person name="Suzuki Y."/>
            <person name="Haramoto Y."/>
            <person name="Yamamoto T.S."/>
            <person name="Takagi C."/>
            <person name="Heald R."/>
            <person name="Miller K."/>
            <person name="Haudenschild C."/>
            <person name="Kitzman J."/>
            <person name="Nakayama T."/>
            <person name="Izutsu Y."/>
            <person name="Robert J."/>
            <person name="Fortriede J."/>
            <person name="Burns K."/>
            <person name="Lotay V."/>
            <person name="Karimi K."/>
            <person name="Yasuoka Y."/>
            <person name="Dichmann D.S."/>
            <person name="Flajnik M.F."/>
            <person name="Houston D.W."/>
            <person name="Shendure J."/>
            <person name="DuPasquier L."/>
            <person name="Vize P.D."/>
            <person name="Zorn A.M."/>
            <person name="Ito M."/>
            <person name="Marcotte E.M."/>
            <person name="Wallingford J.B."/>
            <person name="Ito Y."/>
            <person name="Asashima M."/>
            <person name="Ueno N."/>
            <person name="Matsuda Y."/>
            <person name="Veenstra G.J."/>
            <person name="Fujiyama A."/>
            <person name="Harland R.M."/>
            <person name="Taira M."/>
            <person name="Rokhsar D.S."/>
        </authorList>
    </citation>
    <scope>NUCLEOTIDE SEQUENCE [LARGE SCALE GENOMIC DNA]</scope>
    <source>
        <strain evidence="2">J</strain>
    </source>
</reference>
<gene>
    <name evidence="1" type="ORF">XELAEV_18026504mg</name>
</gene>
<sequence>MKNSNALCSTEGNGFKFSCSIQGITVSEACLLPEKVSILEFCTAMSFQSCSLNSDHDYFQGCSCSHFTLPIGMNNLTFNHRTEKCCINGPISNSTVSVGAMSPVLH</sequence>
<evidence type="ECO:0000313" key="2">
    <source>
        <dbReference type="Proteomes" id="UP000694892"/>
    </source>
</evidence>
<protein>
    <submittedName>
        <fullName evidence="1">Uncharacterized protein</fullName>
    </submittedName>
</protein>
<accession>A0A974HJE8</accession>
<dbReference type="AlphaFoldDB" id="A0A974HJE8"/>